<dbReference type="OrthoDB" id="416253at2759"/>
<protein>
    <recommendedName>
        <fullName evidence="9">alcohol dehydrogenase (NADP(+))</fullName>
        <ecNumber evidence="9">1.1.1.2</ecNumber>
    </recommendedName>
    <alternativeName>
        <fullName evidence="10">S-nitroso-CoA reductase</fullName>
    </alternativeName>
</protein>
<dbReference type="Gene3D" id="3.20.20.100">
    <property type="entry name" value="NADP-dependent oxidoreductase domain"/>
    <property type="match status" value="1"/>
</dbReference>
<dbReference type="PRINTS" id="PR00069">
    <property type="entry name" value="ALDKETRDTASE"/>
</dbReference>
<evidence type="ECO:0000256" key="5">
    <source>
        <dbReference type="ARBA" id="ARBA00022490"/>
    </source>
</evidence>
<keyword evidence="7" id="KW-0560">Oxidoreductase</keyword>
<evidence type="ECO:0000256" key="6">
    <source>
        <dbReference type="ARBA" id="ARBA00022857"/>
    </source>
</evidence>
<feature type="site" description="Lowers pKa of active site Tyr" evidence="16">
    <location>
        <position position="74"/>
    </location>
</feature>
<evidence type="ECO:0000256" key="10">
    <source>
        <dbReference type="ARBA" id="ARBA00044808"/>
    </source>
</evidence>
<evidence type="ECO:0000256" key="13">
    <source>
        <dbReference type="ARBA" id="ARBA00048262"/>
    </source>
</evidence>
<keyword evidence="4" id="KW-1003">Cell membrane</keyword>
<sequence length="319" mass="36000">MLSKLNSGHNIPLLGLGTWKSKPGEVKNAVMCAIDAGYRHIDCAAAYGNEKEVGEALSEKLKVVDRKDLFITSKLWNTKHDPNDVLGACKETLKDLQLEYLDLYLIHWPISFQDGDNKFPKDDAGRVIYAYHDPCDTWKAMEKLVEEGLVKSIGLSNFNSKQVDDICAVAKIKPSVNQIECHPYLTQKPLLEHCKKYNILLTAFSPLGSPDRPWAKPGEPSLLDDPKITAIAQKYNKTAAQVCIRFQIQRGVAVIPKSVTPKRIIENFQVFDFELSSEEMSTIESFNRPWRACVVKTVIDGKEVVRDEGHPHYPFNIPY</sequence>
<dbReference type="GO" id="GO:0016324">
    <property type="term" value="C:apical plasma membrane"/>
    <property type="evidence" value="ECO:0007669"/>
    <property type="project" value="UniProtKB-SubCell"/>
</dbReference>
<comment type="catalytic activity">
    <reaction evidence="12">
        <text>S-nitrosoglutathione + NADPH + H(+) = S-(hydroxysulfenamide)glutathione + NADP(+)</text>
        <dbReference type="Rhea" id="RHEA:63500"/>
        <dbReference type="ChEBI" id="CHEBI:15378"/>
        <dbReference type="ChEBI" id="CHEBI:57783"/>
        <dbReference type="ChEBI" id="CHEBI:58349"/>
        <dbReference type="ChEBI" id="CHEBI:145544"/>
        <dbReference type="ChEBI" id="CHEBI:229723"/>
    </reaction>
</comment>
<dbReference type="RefSeq" id="XP_031553943.1">
    <property type="nucleotide sequence ID" value="XM_031698083.1"/>
</dbReference>
<dbReference type="InterPro" id="IPR036812">
    <property type="entry name" value="NAD(P)_OxRdtase_dom_sf"/>
</dbReference>
<evidence type="ECO:0000256" key="8">
    <source>
        <dbReference type="ARBA" id="ARBA00023136"/>
    </source>
</evidence>
<evidence type="ECO:0000256" key="3">
    <source>
        <dbReference type="ARBA" id="ARBA00007905"/>
    </source>
</evidence>
<dbReference type="FunFam" id="3.20.20.100:FF:000006">
    <property type="entry name" value="Aldo-keto reductase family 1 member A1"/>
    <property type="match status" value="1"/>
</dbReference>
<dbReference type="InterPro" id="IPR018170">
    <property type="entry name" value="Aldo/ket_reductase_CS"/>
</dbReference>
<evidence type="ECO:0000256" key="2">
    <source>
        <dbReference type="ARBA" id="ARBA00004514"/>
    </source>
</evidence>
<reference evidence="19" key="1">
    <citation type="submission" date="2025-08" db="UniProtKB">
        <authorList>
            <consortium name="RefSeq"/>
        </authorList>
    </citation>
    <scope>IDENTIFICATION</scope>
    <source>
        <tissue evidence="19">Tentacle</tissue>
    </source>
</reference>
<dbReference type="InterPro" id="IPR023210">
    <property type="entry name" value="NADP_OxRdtase_dom"/>
</dbReference>
<dbReference type="PANTHER" id="PTHR11732">
    <property type="entry name" value="ALDO/KETO REDUCTASE"/>
    <property type="match status" value="1"/>
</dbReference>
<gene>
    <name evidence="19" type="primary">LOC116290956</name>
</gene>
<evidence type="ECO:0000256" key="12">
    <source>
        <dbReference type="ARBA" id="ARBA00048207"/>
    </source>
</evidence>
<dbReference type="CDD" id="cd19106">
    <property type="entry name" value="AKR_AKR1A1-4"/>
    <property type="match status" value="1"/>
</dbReference>
<dbReference type="PIRSF" id="PIRSF000097">
    <property type="entry name" value="AKR"/>
    <property type="match status" value="1"/>
</dbReference>
<dbReference type="GO" id="GO:0046185">
    <property type="term" value="P:aldehyde catabolic process"/>
    <property type="evidence" value="ECO:0007669"/>
    <property type="project" value="InterPro"/>
</dbReference>
<dbReference type="EC" id="1.1.1.2" evidence="9"/>
<evidence type="ECO:0000256" key="4">
    <source>
        <dbReference type="ARBA" id="ARBA00022475"/>
    </source>
</evidence>
<comment type="catalytic activity">
    <reaction evidence="13">
        <text>a primary alcohol + NADP(+) = an aldehyde + NADPH + H(+)</text>
        <dbReference type="Rhea" id="RHEA:15937"/>
        <dbReference type="ChEBI" id="CHEBI:15378"/>
        <dbReference type="ChEBI" id="CHEBI:15734"/>
        <dbReference type="ChEBI" id="CHEBI:17478"/>
        <dbReference type="ChEBI" id="CHEBI:57783"/>
        <dbReference type="ChEBI" id="CHEBI:58349"/>
        <dbReference type="EC" id="1.1.1.2"/>
    </reaction>
</comment>
<evidence type="ECO:0000313" key="19">
    <source>
        <dbReference type="RefSeq" id="XP_031553943.1"/>
    </source>
</evidence>
<dbReference type="GO" id="GO:0005829">
    <property type="term" value="C:cytosol"/>
    <property type="evidence" value="ECO:0007669"/>
    <property type="project" value="UniProtKB-SubCell"/>
</dbReference>
<keyword evidence="18" id="KW-1185">Reference proteome</keyword>
<dbReference type="SUPFAM" id="SSF51430">
    <property type="entry name" value="NAD(P)-linked oxidoreductase"/>
    <property type="match status" value="1"/>
</dbReference>
<evidence type="ECO:0000256" key="9">
    <source>
        <dbReference type="ARBA" id="ARBA00024074"/>
    </source>
</evidence>
<keyword evidence="8" id="KW-0472">Membrane</keyword>
<comment type="catalytic activity">
    <reaction evidence="11">
        <text>S-nitroso-CoA + NADPH + H(+) = sulfinamide-CoA + NADP(+)</text>
        <dbReference type="Rhea" id="RHEA:78375"/>
        <dbReference type="ChEBI" id="CHEBI:15378"/>
        <dbReference type="ChEBI" id="CHEBI:57783"/>
        <dbReference type="ChEBI" id="CHEBI:58349"/>
        <dbReference type="ChEBI" id="CHEBI:145546"/>
        <dbReference type="ChEBI" id="CHEBI:145548"/>
    </reaction>
    <physiologicalReaction direction="left-to-right" evidence="11">
        <dbReference type="Rhea" id="RHEA:78376"/>
    </physiologicalReaction>
</comment>
<proteinExistence type="inferred from homology"/>
<evidence type="ECO:0000256" key="15">
    <source>
        <dbReference type="PIRSR" id="PIRSR000097-2"/>
    </source>
</evidence>
<keyword evidence="6" id="KW-0521">NADP</keyword>
<dbReference type="InParanoid" id="A0A6P8HG52"/>
<evidence type="ECO:0000256" key="1">
    <source>
        <dbReference type="ARBA" id="ARBA00004221"/>
    </source>
</evidence>
<evidence type="ECO:0000256" key="14">
    <source>
        <dbReference type="PIRSR" id="PIRSR000097-1"/>
    </source>
</evidence>
<dbReference type="KEGG" id="aten:116290956"/>
<organism evidence="18 19">
    <name type="scientific">Actinia tenebrosa</name>
    <name type="common">Australian red waratah sea anemone</name>
    <dbReference type="NCBI Taxonomy" id="6105"/>
    <lineage>
        <taxon>Eukaryota</taxon>
        <taxon>Metazoa</taxon>
        <taxon>Cnidaria</taxon>
        <taxon>Anthozoa</taxon>
        <taxon>Hexacorallia</taxon>
        <taxon>Actiniaria</taxon>
        <taxon>Actiniidae</taxon>
        <taxon>Actinia</taxon>
    </lineage>
</organism>
<feature type="binding site" evidence="15">
    <location>
        <position position="107"/>
    </location>
    <ligand>
        <name>substrate</name>
    </ligand>
</feature>
<keyword evidence="5" id="KW-0963">Cytoplasm</keyword>
<evidence type="ECO:0000256" key="7">
    <source>
        <dbReference type="ARBA" id="ARBA00023002"/>
    </source>
</evidence>
<evidence type="ECO:0000259" key="17">
    <source>
        <dbReference type="Pfam" id="PF00248"/>
    </source>
</evidence>
<dbReference type="Pfam" id="PF00248">
    <property type="entry name" value="Aldo_ket_red"/>
    <property type="match status" value="1"/>
</dbReference>
<dbReference type="Proteomes" id="UP000515163">
    <property type="component" value="Unplaced"/>
</dbReference>
<dbReference type="FunCoup" id="A0A6P8HG52">
    <property type="interactions" value="926"/>
</dbReference>
<dbReference type="PROSITE" id="PS00062">
    <property type="entry name" value="ALDOKETO_REDUCTASE_2"/>
    <property type="match status" value="1"/>
</dbReference>
<dbReference type="InterPro" id="IPR020471">
    <property type="entry name" value="AKR"/>
</dbReference>
<feature type="unsure residue" description="D or N" evidence="19">
    <location>
        <position position="81"/>
    </location>
</feature>
<comment type="similarity">
    <text evidence="3">Belongs to the aldo/keto reductase family.</text>
</comment>
<comment type="subcellular location">
    <subcellularLocation>
        <location evidence="1">Apical cell membrane</location>
    </subcellularLocation>
    <subcellularLocation>
        <location evidence="2">Cytoplasm</location>
        <location evidence="2">Cytosol</location>
    </subcellularLocation>
</comment>
<dbReference type="GO" id="GO:0008106">
    <property type="term" value="F:alcohol dehydrogenase (NADP+) activity"/>
    <property type="evidence" value="ECO:0007669"/>
    <property type="project" value="UniProtKB-EC"/>
</dbReference>
<name>A0A6P8HG52_ACTTE</name>
<feature type="domain" description="NADP-dependent oxidoreductase" evidence="17">
    <location>
        <begin position="14"/>
        <end position="287"/>
    </location>
</feature>
<evidence type="ECO:0000256" key="16">
    <source>
        <dbReference type="PIRSR" id="PIRSR000097-3"/>
    </source>
</evidence>
<dbReference type="AlphaFoldDB" id="A0A6P8HG52"/>
<accession>A0A6P8HG52</accession>
<evidence type="ECO:0000313" key="18">
    <source>
        <dbReference type="Proteomes" id="UP000515163"/>
    </source>
</evidence>
<dbReference type="PROSITE" id="PS00063">
    <property type="entry name" value="ALDOKETO_REDUCTASE_3"/>
    <property type="match status" value="1"/>
</dbReference>
<evidence type="ECO:0000256" key="11">
    <source>
        <dbReference type="ARBA" id="ARBA00047706"/>
    </source>
</evidence>
<dbReference type="PROSITE" id="PS00798">
    <property type="entry name" value="ALDOKETO_REDUCTASE_1"/>
    <property type="match status" value="1"/>
</dbReference>
<feature type="active site" description="Proton donor" evidence="14">
    <location>
        <position position="47"/>
    </location>
</feature>
<dbReference type="InterPro" id="IPR044481">
    <property type="entry name" value="AKR1A"/>
</dbReference>